<feature type="non-terminal residue" evidence="2">
    <location>
        <position position="181"/>
    </location>
</feature>
<evidence type="ECO:0000256" key="1">
    <source>
        <dbReference type="SAM" id="MobiDB-lite"/>
    </source>
</evidence>
<keyword evidence="3" id="KW-1185">Reference proteome</keyword>
<evidence type="ECO:0000313" key="2">
    <source>
        <dbReference type="EMBL" id="KAI3932978.1"/>
    </source>
</evidence>
<sequence>SSRPIGNIIDKTLQADWNIIKAKPVDGSEICKPGEIYDVVLCSPTDNCSGWCGRRCASMGSSVSDETCEPFTNPSDSPNLRCDCCCKPPPSPYSSPSPSPSPDSSPSPSPYSSPSPSPSPDSSPSPSPYSSPPSPSPPTLSCPWKFKIQLPGMPEPCEYTLSSTLSSSSTTAFATSLLYVT</sequence>
<name>A0AAD4XP69_9MAGN</name>
<feature type="compositionally biased region" description="Polar residues" evidence="1">
    <location>
        <begin position="60"/>
        <end position="78"/>
    </location>
</feature>
<proteinExistence type="predicted"/>
<dbReference type="AlphaFoldDB" id="A0AAD4XP69"/>
<dbReference type="EMBL" id="JAJJMB010006973">
    <property type="protein sequence ID" value="KAI3932978.1"/>
    <property type="molecule type" value="Genomic_DNA"/>
</dbReference>
<reference evidence="2" key="1">
    <citation type="submission" date="2022-04" db="EMBL/GenBank/DDBJ databases">
        <title>A functionally conserved STORR gene fusion in Papaver species that diverged 16.8 million years ago.</title>
        <authorList>
            <person name="Catania T."/>
        </authorList>
    </citation>
    <scope>NUCLEOTIDE SEQUENCE</scope>
    <source>
        <strain evidence="2">S-188037</strain>
    </source>
</reference>
<protein>
    <submittedName>
        <fullName evidence="2">Uncharacterized protein</fullName>
    </submittedName>
</protein>
<feature type="compositionally biased region" description="Pro residues" evidence="1">
    <location>
        <begin position="88"/>
        <end position="139"/>
    </location>
</feature>
<evidence type="ECO:0000313" key="3">
    <source>
        <dbReference type="Proteomes" id="UP001202328"/>
    </source>
</evidence>
<accession>A0AAD4XP69</accession>
<dbReference type="Proteomes" id="UP001202328">
    <property type="component" value="Unassembled WGS sequence"/>
</dbReference>
<organism evidence="2 3">
    <name type="scientific">Papaver atlanticum</name>
    <dbReference type="NCBI Taxonomy" id="357466"/>
    <lineage>
        <taxon>Eukaryota</taxon>
        <taxon>Viridiplantae</taxon>
        <taxon>Streptophyta</taxon>
        <taxon>Embryophyta</taxon>
        <taxon>Tracheophyta</taxon>
        <taxon>Spermatophyta</taxon>
        <taxon>Magnoliopsida</taxon>
        <taxon>Ranunculales</taxon>
        <taxon>Papaveraceae</taxon>
        <taxon>Papaveroideae</taxon>
        <taxon>Papaver</taxon>
    </lineage>
</organism>
<feature type="region of interest" description="Disordered" evidence="1">
    <location>
        <begin position="60"/>
        <end position="139"/>
    </location>
</feature>
<gene>
    <name evidence="2" type="ORF">MKW98_029211</name>
</gene>
<comment type="caution">
    <text evidence="2">The sequence shown here is derived from an EMBL/GenBank/DDBJ whole genome shotgun (WGS) entry which is preliminary data.</text>
</comment>